<dbReference type="PROSITE" id="PS51755">
    <property type="entry name" value="OMPR_PHOB"/>
    <property type="match status" value="1"/>
</dbReference>
<dbReference type="InterPro" id="IPR039420">
    <property type="entry name" value="WalR-like"/>
</dbReference>
<feature type="domain" description="Response regulatory" evidence="9">
    <location>
        <begin position="44"/>
        <end position="155"/>
    </location>
</feature>
<keyword evidence="5" id="KW-0804">Transcription</keyword>
<gene>
    <name evidence="11" type="ORF">GCM10011583_42740</name>
</gene>
<evidence type="ECO:0000313" key="11">
    <source>
        <dbReference type="EMBL" id="GGK06501.1"/>
    </source>
</evidence>
<evidence type="ECO:0000256" key="8">
    <source>
        <dbReference type="SAM" id="MobiDB-lite"/>
    </source>
</evidence>
<protein>
    <submittedName>
        <fullName evidence="11">DNA-binding response regulator</fullName>
    </submittedName>
</protein>
<dbReference type="SMART" id="SM00448">
    <property type="entry name" value="REC"/>
    <property type="match status" value="1"/>
</dbReference>
<dbReference type="SUPFAM" id="SSF52172">
    <property type="entry name" value="CheY-like"/>
    <property type="match status" value="1"/>
</dbReference>
<evidence type="ECO:0000259" key="9">
    <source>
        <dbReference type="PROSITE" id="PS50110"/>
    </source>
</evidence>
<accession>A0ABQ2ED17</accession>
<keyword evidence="3" id="KW-0805">Transcription regulation</keyword>
<keyword evidence="12" id="KW-1185">Reference proteome</keyword>
<dbReference type="PROSITE" id="PS50110">
    <property type="entry name" value="RESPONSE_REGULATORY"/>
    <property type="match status" value="1"/>
</dbReference>
<dbReference type="Pfam" id="PF00072">
    <property type="entry name" value="Response_reg"/>
    <property type="match status" value="1"/>
</dbReference>
<dbReference type="InterPro" id="IPR001789">
    <property type="entry name" value="Sig_transdc_resp-reg_receiver"/>
</dbReference>
<sequence>MSQRATNLLSHRKPAPRAPGRSLPTEVGHGRAARADIQLSAAWRILVVESDAGDAESLAKGLQRQGHQVECVTTGGAALQTYEDVDLVLLDLELPDLDGLDVCRGIRTVCDIPVIAVTARGSELDRVLGLQAGADDYLVKPYGFRELMARMDAVMRRSQPRPTVAKVISQGILRIDASLREVSLAGRSVEVTRKEFDLLYLLASHPDTVISRKRLMREVWGDSWSRRTIDTHVSSLRNKLGASDWIITVRGVGFRLGAG</sequence>
<evidence type="ECO:0000256" key="2">
    <source>
        <dbReference type="ARBA" id="ARBA00023012"/>
    </source>
</evidence>
<keyword evidence="1 6" id="KW-0597">Phosphoprotein</keyword>
<evidence type="ECO:0000256" key="4">
    <source>
        <dbReference type="ARBA" id="ARBA00023125"/>
    </source>
</evidence>
<evidence type="ECO:0000256" key="5">
    <source>
        <dbReference type="ARBA" id="ARBA00023163"/>
    </source>
</evidence>
<evidence type="ECO:0000313" key="12">
    <source>
        <dbReference type="Proteomes" id="UP000660265"/>
    </source>
</evidence>
<dbReference type="RefSeq" id="WP_189109119.1">
    <property type="nucleotide sequence ID" value="NZ_BMMV01000013.1"/>
</dbReference>
<evidence type="ECO:0000256" key="3">
    <source>
        <dbReference type="ARBA" id="ARBA00023015"/>
    </source>
</evidence>
<evidence type="ECO:0000256" key="1">
    <source>
        <dbReference type="ARBA" id="ARBA00022553"/>
    </source>
</evidence>
<evidence type="ECO:0000259" key="10">
    <source>
        <dbReference type="PROSITE" id="PS51755"/>
    </source>
</evidence>
<keyword evidence="4 7" id="KW-0238">DNA-binding</keyword>
<feature type="modified residue" description="4-aspartylphosphate" evidence="6">
    <location>
        <position position="91"/>
    </location>
</feature>
<name>A0ABQ2ED17_9ACTN</name>
<dbReference type="Gene3D" id="3.40.50.2300">
    <property type="match status" value="1"/>
</dbReference>
<dbReference type="Proteomes" id="UP000660265">
    <property type="component" value="Unassembled WGS sequence"/>
</dbReference>
<comment type="caution">
    <text evidence="11">The sequence shown here is derived from an EMBL/GenBank/DDBJ whole genome shotgun (WGS) entry which is preliminary data.</text>
</comment>
<dbReference type="SMART" id="SM00862">
    <property type="entry name" value="Trans_reg_C"/>
    <property type="match status" value="1"/>
</dbReference>
<organism evidence="11 12">
    <name type="scientific">Streptomyces camponoticapitis</name>
    <dbReference type="NCBI Taxonomy" id="1616125"/>
    <lineage>
        <taxon>Bacteria</taxon>
        <taxon>Bacillati</taxon>
        <taxon>Actinomycetota</taxon>
        <taxon>Actinomycetes</taxon>
        <taxon>Kitasatosporales</taxon>
        <taxon>Streptomycetaceae</taxon>
        <taxon>Streptomyces</taxon>
    </lineage>
</organism>
<dbReference type="Gene3D" id="1.10.10.10">
    <property type="entry name" value="Winged helix-like DNA-binding domain superfamily/Winged helix DNA-binding domain"/>
    <property type="match status" value="1"/>
</dbReference>
<dbReference type="InterPro" id="IPR001867">
    <property type="entry name" value="OmpR/PhoB-type_DNA-bd"/>
</dbReference>
<proteinExistence type="predicted"/>
<dbReference type="EMBL" id="BMMV01000013">
    <property type="protein sequence ID" value="GGK06501.1"/>
    <property type="molecule type" value="Genomic_DNA"/>
</dbReference>
<dbReference type="PANTHER" id="PTHR48111:SF1">
    <property type="entry name" value="TWO-COMPONENT RESPONSE REGULATOR ORR33"/>
    <property type="match status" value="1"/>
</dbReference>
<dbReference type="InterPro" id="IPR011006">
    <property type="entry name" value="CheY-like_superfamily"/>
</dbReference>
<dbReference type="GO" id="GO:0003677">
    <property type="term" value="F:DNA binding"/>
    <property type="evidence" value="ECO:0007669"/>
    <property type="project" value="UniProtKB-KW"/>
</dbReference>
<evidence type="ECO:0000256" key="6">
    <source>
        <dbReference type="PROSITE-ProRule" id="PRU00169"/>
    </source>
</evidence>
<dbReference type="Pfam" id="PF00486">
    <property type="entry name" value="Trans_reg_C"/>
    <property type="match status" value="1"/>
</dbReference>
<evidence type="ECO:0000256" key="7">
    <source>
        <dbReference type="PROSITE-ProRule" id="PRU01091"/>
    </source>
</evidence>
<dbReference type="Gene3D" id="6.10.250.690">
    <property type="match status" value="1"/>
</dbReference>
<dbReference type="InterPro" id="IPR036388">
    <property type="entry name" value="WH-like_DNA-bd_sf"/>
</dbReference>
<dbReference type="CDD" id="cd00383">
    <property type="entry name" value="trans_reg_C"/>
    <property type="match status" value="1"/>
</dbReference>
<dbReference type="PANTHER" id="PTHR48111">
    <property type="entry name" value="REGULATOR OF RPOS"/>
    <property type="match status" value="1"/>
</dbReference>
<feature type="DNA-binding region" description="OmpR/PhoB-type" evidence="7">
    <location>
        <begin position="165"/>
        <end position="258"/>
    </location>
</feature>
<feature type="domain" description="OmpR/PhoB-type" evidence="10">
    <location>
        <begin position="165"/>
        <end position="258"/>
    </location>
</feature>
<keyword evidence="2" id="KW-0902">Two-component regulatory system</keyword>
<reference evidence="12" key="1">
    <citation type="journal article" date="2019" name="Int. J. Syst. Evol. Microbiol.">
        <title>The Global Catalogue of Microorganisms (GCM) 10K type strain sequencing project: providing services to taxonomists for standard genome sequencing and annotation.</title>
        <authorList>
            <consortium name="The Broad Institute Genomics Platform"/>
            <consortium name="The Broad Institute Genome Sequencing Center for Infectious Disease"/>
            <person name="Wu L."/>
            <person name="Ma J."/>
        </authorList>
    </citation>
    <scope>NUCLEOTIDE SEQUENCE [LARGE SCALE GENOMIC DNA]</scope>
    <source>
        <strain evidence="12">CGMCC 4.7275</strain>
    </source>
</reference>
<feature type="region of interest" description="Disordered" evidence="8">
    <location>
        <begin position="1"/>
        <end position="27"/>
    </location>
</feature>